<protein>
    <submittedName>
        <fullName evidence="8">NAD(P)/FAD-dependent oxidoreductase</fullName>
    </submittedName>
</protein>
<dbReference type="InterPro" id="IPR036188">
    <property type="entry name" value="FAD/NAD-bd_sf"/>
</dbReference>
<keyword evidence="5" id="KW-0521">NADP</keyword>
<keyword evidence="3" id="KW-0285">Flavoprotein</keyword>
<evidence type="ECO:0000256" key="6">
    <source>
        <dbReference type="ARBA" id="ARBA00023002"/>
    </source>
</evidence>
<dbReference type="Proteomes" id="UP000839735">
    <property type="component" value="Unassembled WGS sequence"/>
</dbReference>
<dbReference type="PANTHER" id="PTHR43098:SF4">
    <property type="entry name" value="BLR3857 PROTEIN"/>
    <property type="match status" value="1"/>
</dbReference>
<dbReference type="InterPro" id="IPR050775">
    <property type="entry name" value="FAD-binding_Monooxygenases"/>
</dbReference>
<comment type="caution">
    <text evidence="8">The sequence shown here is derived from an EMBL/GenBank/DDBJ whole genome shotgun (WGS) entry which is preliminary data.</text>
</comment>
<evidence type="ECO:0000256" key="4">
    <source>
        <dbReference type="ARBA" id="ARBA00022827"/>
    </source>
</evidence>
<gene>
    <name evidence="8" type="ORF">CTQ69_23635</name>
</gene>
<dbReference type="Pfam" id="PF13738">
    <property type="entry name" value="Pyr_redox_3"/>
    <property type="match status" value="1"/>
</dbReference>
<comment type="cofactor">
    <cofactor evidence="1">
        <name>FAD</name>
        <dbReference type="ChEBI" id="CHEBI:57692"/>
    </cofactor>
</comment>
<accession>A0A5Y1YFJ1</accession>
<keyword evidence="7" id="KW-0503">Monooxygenase</keyword>
<evidence type="ECO:0000256" key="5">
    <source>
        <dbReference type="ARBA" id="ARBA00022857"/>
    </source>
</evidence>
<evidence type="ECO:0000256" key="1">
    <source>
        <dbReference type="ARBA" id="ARBA00001974"/>
    </source>
</evidence>
<dbReference type="AlphaFoldDB" id="A0A5Y1YFJ1"/>
<sequence length="582" mass="66915">MKNDTHVYQKYEQERIKRQRADGNEQYQRIEGEFSDFNNAPWIKQPVQRDAKNIHVQTLIVGGGLGGVLVAINLVKKGLRDFIILENGADFGGVWYWNRYPGCSCDIESYIYLPLLEETGYVPTEKYITANEISNYIRNLCEKYGLYDHVYFQNSLTESLWNEEQGFWMSHSSMGDNISSKYVILSTGFLSVPKLPGIPGIEKFKGKSFHTSRWDYDYTGGSPEGNLQLLKDKTVALIGTGASAVQCAPWLARDAKQLLVFQRTPVAVGSRRNWNTDRHWFLKQKAGWQQERIQNFNRLMEGNFESVNLVNDEWTDLTAFVDRENKNISEAWELADLRKMEQIRERIDAVVSDEAVAQKLKPWYKWFCKRPCFHESYLNIFNQENVRLIDTSGKGVSQITDSEVIAAGERFPVDCIVYATGFEVGTAYESRCKLTMTGRNGMSLSDKWGDSYSSLHGVMTRDFPNLLIMNVNHSGLAVNFAWMITEQAKHVTYIIDECEKKKVLAVEPYEEAERLWGNEIVKQSEKQSNYHKNCTPSYFNSEGQMNDNSIRKGYYGGGAIQFVSILERWRERGGFDGLELHY</sequence>
<evidence type="ECO:0000256" key="3">
    <source>
        <dbReference type="ARBA" id="ARBA00022630"/>
    </source>
</evidence>
<evidence type="ECO:0000256" key="2">
    <source>
        <dbReference type="ARBA" id="ARBA00010139"/>
    </source>
</evidence>
<keyword evidence="6" id="KW-0560">Oxidoreductase</keyword>
<evidence type="ECO:0000256" key="7">
    <source>
        <dbReference type="ARBA" id="ARBA00023033"/>
    </source>
</evidence>
<dbReference type="Gene3D" id="3.50.50.60">
    <property type="entry name" value="FAD/NAD(P)-binding domain"/>
    <property type="match status" value="2"/>
</dbReference>
<comment type="similarity">
    <text evidence="2">Belongs to the FAD-binding monooxygenase family.</text>
</comment>
<name>A0A5Y1YFJ1_SALDZ</name>
<organism evidence="8">
    <name type="scientific">Salmonella diarizonae</name>
    <dbReference type="NCBI Taxonomy" id="59204"/>
    <lineage>
        <taxon>Bacteria</taxon>
        <taxon>Pseudomonadati</taxon>
        <taxon>Pseudomonadota</taxon>
        <taxon>Gammaproteobacteria</taxon>
        <taxon>Enterobacterales</taxon>
        <taxon>Enterobacteriaceae</taxon>
        <taxon>Salmonella</taxon>
    </lineage>
</organism>
<reference evidence="8" key="1">
    <citation type="submission" date="2018-08" db="EMBL/GenBank/DDBJ databases">
        <authorList>
            <person name="Ashton P.M."/>
            <person name="Dallman T."/>
            <person name="Nair S."/>
            <person name="De Pinna E."/>
            <person name="Peters T."/>
            <person name="Grant K."/>
        </authorList>
    </citation>
    <scope>NUCLEOTIDE SEQUENCE [LARGE SCALE GENOMIC DNA]</scope>
    <source>
        <strain evidence="8">294779</strain>
    </source>
</reference>
<dbReference type="EMBL" id="AAIBIC010000040">
    <property type="protein sequence ID" value="ECC3916897.1"/>
    <property type="molecule type" value="Genomic_DNA"/>
</dbReference>
<evidence type="ECO:0000313" key="8">
    <source>
        <dbReference type="EMBL" id="ECC3916897.1"/>
    </source>
</evidence>
<dbReference type="GO" id="GO:0004497">
    <property type="term" value="F:monooxygenase activity"/>
    <property type="evidence" value="ECO:0007669"/>
    <property type="project" value="UniProtKB-KW"/>
</dbReference>
<dbReference type="PANTHER" id="PTHR43098">
    <property type="entry name" value="L-ORNITHINE N(5)-MONOOXYGENASE-RELATED"/>
    <property type="match status" value="1"/>
</dbReference>
<keyword evidence="4" id="KW-0274">FAD</keyword>
<proteinExistence type="inferred from homology"/>
<dbReference type="SUPFAM" id="SSF51905">
    <property type="entry name" value="FAD/NAD(P)-binding domain"/>
    <property type="match status" value="1"/>
</dbReference>